<organism evidence="2">
    <name type="scientific">bioreactor metagenome</name>
    <dbReference type="NCBI Taxonomy" id="1076179"/>
    <lineage>
        <taxon>unclassified sequences</taxon>
        <taxon>metagenomes</taxon>
        <taxon>ecological metagenomes</taxon>
    </lineage>
</organism>
<feature type="region of interest" description="Disordered" evidence="1">
    <location>
        <begin position="1"/>
        <end position="21"/>
    </location>
</feature>
<evidence type="ECO:0000313" key="2">
    <source>
        <dbReference type="EMBL" id="MPM17283.1"/>
    </source>
</evidence>
<protein>
    <submittedName>
        <fullName evidence="2">Uncharacterized protein</fullName>
    </submittedName>
</protein>
<sequence length="48" mass="5289">MTNGAEGNINHPGCKNDQGQHQRFIGKHKPTLNLYNGDGTAVRLDTIR</sequence>
<comment type="caution">
    <text evidence="2">The sequence shown here is derived from an EMBL/GenBank/DDBJ whole genome shotgun (WGS) entry which is preliminary data.</text>
</comment>
<dbReference type="AlphaFoldDB" id="A0A644XSN7"/>
<dbReference type="EMBL" id="VSSQ01002768">
    <property type="protein sequence ID" value="MPM17283.1"/>
    <property type="molecule type" value="Genomic_DNA"/>
</dbReference>
<proteinExistence type="predicted"/>
<name>A0A644XSN7_9ZZZZ</name>
<evidence type="ECO:0000256" key="1">
    <source>
        <dbReference type="SAM" id="MobiDB-lite"/>
    </source>
</evidence>
<accession>A0A644XSN7</accession>
<gene>
    <name evidence="2" type="ORF">SDC9_63671</name>
</gene>
<reference evidence="2" key="1">
    <citation type="submission" date="2019-08" db="EMBL/GenBank/DDBJ databases">
        <authorList>
            <person name="Kucharzyk K."/>
            <person name="Murdoch R.W."/>
            <person name="Higgins S."/>
            <person name="Loffler F."/>
        </authorList>
    </citation>
    <scope>NUCLEOTIDE SEQUENCE</scope>
</reference>